<dbReference type="PROSITE" id="PS00197">
    <property type="entry name" value="2FE2S_FER_1"/>
    <property type="match status" value="1"/>
</dbReference>
<dbReference type="PROSITE" id="PS51384">
    <property type="entry name" value="FAD_FR"/>
    <property type="match status" value="1"/>
</dbReference>
<dbReference type="GO" id="GO:0018489">
    <property type="term" value="F:vanillate monooxygenase activity"/>
    <property type="evidence" value="ECO:0007669"/>
    <property type="project" value="UniProtKB-EC"/>
</dbReference>
<keyword evidence="6" id="KW-0411">Iron-sulfur</keyword>
<dbReference type="InterPro" id="IPR006058">
    <property type="entry name" value="2Fe2S_fd_BS"/>
</dbReference>
<dbReference type="PROSITE" id="PS51085">
    <property type="entry name" value="2FE2S_FER_2"/>
    <property type="match status" value="1"/>
</dbReference>
<dbReference type="PANTHER" id="PTHR47354:SF1">
    <property type="entry name" value="CARNITINE MONOOXYGENASE REDUCTASE SUBUNIT"/>
    <property type="match status" value="1"/>
</dbReference>
<dbReference type="InterPro" id="IPR001041">
    <property type="entry name" value="2Fe-2S_ferredoxin-type"/>
</dbReference>
<keyword evidence="4 9" id="KW-0560">Oxidoreductase</keyword>
<dbReference type="Gene3D" id="2.40.30.10">
    <property type="entry name" value="Translation factors"/>
    <property type="match status" value="1"/>
</dbReference>
<dbReference type="GO" id="GO:0046872">
    <property type="term" value="F:metal ion binding"/>
    <property type="evidence" value="ECO:0007669"/>
    <property type="project" value="UniProtKB-KW"/>
</dbReference>
<dbReference type="PANTHER" id="PTHR47354">
    <property type="entry name" value="NADH OXIDOREDUCTASE HCR"/>
    <property type="match status" value="1"/>
</dbReference>
<keyword evidence="9" id="KW-0489">Methyltransferase</keyword>
<evidence type="ECO:0000256" key="4">
    <source>
        <dbReference type="ARBA" id="ARBA00023002"/>
    </source>
</evidence>
<reference evidence="9 10" key="1">
    <citation type="submission" date="2020-08" db="EMBL/GenBank/DDBJ databases">
        <title>Genomic Encyclopedia of Type Strains, Phase IV (KMG-IV): sequencing the most valuable type-strain genomes for metagenomic binning, comparative biology and taxonomic classification.</title>
        <authorList>
            <person name="Goeker M."/>
        </authorList>
    </citation>
    <scope>NUCLEOTIDE SEQUENCE [LARGE SCALE GENOMIC DNA]</scope>
    <source>
        <strain evidence="9 10">DSM 7051</strain>
    </source>
</reference>
<organism evidence="9 10">
    <name type="scientific">Aminobacter aganoensis</name>
    <dbReference type="NCBI Taxonomy" id="83264"/>
    <lineage>
        <taxon>Bacteria</taxon>
        <taxon>Pseudomonadati</taxon>
        <taxon>Pseudomonadota</taxon>
        <taxon>Alphaproteobacteria</taxon>
        <taxon>Hyphomicrobiales</taxon>
        <taxon>Phyllobacteriaceae</taxon>
        <taxon>Aminobacter</taxon>
    </lineage>
</organism>
<dbReference type="CDD" id="cd06185">
    <property type="entry name" value="PDR_like"/>
    <property type="match status" value="1"/>
</dbReference>
<accession>A0A7X0KKG6</accession>
<dbReference type="InterPro" id="IPR017938">
    <property type="entry name" value="Riboflavin_synthase-like_b-brl"/>
</dbReference>
<keyword evidence="10" id="KW-1185">Reference proteome</keyword>
<dbReference type="PRINTS" id="PR00409">
    <property type="entry name" value="PHDIOXRDTASE"/>
</dbReference>
<evidence type="ECO:0000256" key="6">
    <source>
        <dbReference type="ARBA" id="ARBA00023014"/>
    </source>
</evidence>
<comment type="caution">
    <text evidence="9">The sequence shown here is derived from an EMBL/GenBank/DDBJ whole genome shotgun (WGS) entry which is preliminary data.</text>
</comment>
<dbReference type="Pfam" id="PF00111">
    <property type="entry name" value="Fer2"/>
    <property type="match status" value="1"/>
</dbReference>
<dbReference type="GO" id="GO:0008168">
    <property type="term" value="F:methyltransferase activity"/>
    <property type="evidence" value="ECO:0007669"/>
    <property type="project" value="UniProtKB-KW"/>
</dbReference>
<dbReference type="SUPFAM" id="SSF52343">
    <property type="entry name" value="Ferredoxin reductase-like, C-terminal NADP-linked domain"/>
    <property type="match status" value="1"/>
</dbReference>
<keyword evidence="2" id="KW-0001">2Fe-2S</keyword>
<feature type="domain" description="2Fe-2S ferredoxin-type" evidence="7">
    <location>
        <begin position="227"/>
        <end position="314"/>
    </location>
</feature>
<sequence length="314" mass="33375">MQAVIEAIRPVATGIVQLSLKPEAASQALEVTPGAHIDLHLPNGLVRQYSLINPAAGETLDVAVNLDPHSRGGSRCVHQDLKAGDRIEISPPRNNFPLDESAHQSIFIAGGIGITPILAMVRRLSELGRAWTLYHCARTPERTPFMAELRILAARVGASLVHVHDGMPGIAPLDIAAVVDAAQDDAQFYCCGPKPLMAAFEAATAKLPPARVHVEYFANDAVRAKGHEFELVCARSGMTLTIPAGCSVLEALEARGMAPLCSCREGVCGTCETAILAGEADHRDLVLSPDERASNATMMICVSRAKTPSLTLDL</sequence>
<evidence type="ECO:0000259" key="8">
    <source>
        <dbReference type="PROSITE" id="PS51384"/>
    </source>
</evidence>
<evidence type="ECO:0000256" key="5">
    <source>
        <dbReference type="ARBA" id="ARBA00023004"/>
    </source>
</evidence>
<protein>
    <submittedName>
        <fullName evidence="9">Vanillate O-demethylase ferredoxin subunit</fullName>
        <ecNumber evidence="9">1.14.13.82</ecNumber>
    </submittedName>
</protein>
<dbReference type="InterPro" id="IPR036010">
    <property type="entry name" value="2Fe-2S_ferredoxin-like_sf"/>
</dbReference>
<feature type="domain" description="FAD-binding FR-type" evidence="8">
    <location>
        <begin position="1"/>
        <end position="99"/>
    </location>
</feature>
<evidence type="ECO:0000256" key="3">
    <source>
        <dbReference type="ARBA" id="ARBA00022723"/>
    </source>
</evidence>
<name>A0A7X0KKG6_9HYPH</name>
<dbReference type="GO" id="GO:0051537">
    <property type="term" value="F:2 iron, 2 sulfur cluster binding"/>
    <property type="evidence" value="ECO:0007669"/>
    <property type="project" value="UniProtKB-KW"/>
</dbReference>
<dbReference type="EC" id="1.14.13.82" evidence="9"/>
<dbReference type="InterPro" id="IPR050415">
    <property type="entry name" value="MRET"/>
</dbReference>
<evidence type="ECO:0000313" key="10">
    <source>
        <dbReference type="Proteomes" id="UP000536262"/>
    </source>
</evidence>
<dbReference type="EMBL" id="JACHOU010000003">
    <property type="protein sequence ID" value="MBB6353999.1"/>
    <property type="molecule type" value="Genomic_DNA"/>
</dbReference>
<evidence type="ECO:0000256" key="1">
    <source>
        <dbReference type="ARBA" id="ARBA00022630"/>
    </source>
</evidence>
<gene>
    <name evidence="9" type="ORF">GGR00_001773</name>
</gene>
<dbReference type="InterPro" id="IPR039261">
    <property type="entry name" value="FNR_nucleotide-bd"/>
</dbReference>
<dbReference type="AlphaFoldDB" id="A0A7X0KKG6"/>
<evidence type="ECO:0000259" key="7">
    <source>
        <dbReference type="PROSITE" id="PS51085"/>
    </source>
</evidence>
<keyword evidence="9" id="KW-0808">Transferase</keyword>
<dbReference type="Pfam" id="PF00175">
    <property type="entry name" value="NAD_binding_1"/>
    <property type="match status" value="1"/>
</dbReference>
<evidence type="ECO:0000313" key="9">
    <source>
        <dbReference type="EMBL" id="MBB6353999.1"/>
    </source>
</evidence>
<dbReference type="Gene3D" id="3.10.20.30">
    <property type="match status" value="1"/>
</dbReference>
<evidence type="ECO:0000256" key="2">
    <source>
        <dbReference type="ARBA" id="ARBA00022714"/>
    </source>
</evidence>
<keyword evidence="3" id="KW-0479">Metal-binding</keyword>
<dbReference type="InterPro" id="IPR001433">
    <property type="entry name" value="OxRdtase_FAD/NAD-bd"/>
</dbReference>
<dbReference type="GO" id="GO:0032259">
    <property type="term" value="P:methylation"/>
    <property type="evidence" value="ECO:0007669"/>
    <property type="project" value="UniProtKB-KW"/>
</dbReference>
<dbReference type="SUPFAM" id="SSF54292">
    <property type="entry name" value="2Fe-2S ferredoxin-like"/>
    <property type="match status" value="1"/>
</dbReference>
<dbReference type="SUPFAM" id="SSF63380">
    <property type="entry name" value="Riboflavin synthase domain-like"/>
    <property type="match status" value="1"/>
</dbReference>
<dbReference type="InterPro" id="IPR012675">
    <property type="entry name" value="Beta-grasp_dom_sf"/>
</dbReference>
<proteinExistence type="predicted"/>
<dbReference type="Gene3D" id="3.40.50.80">
    <property type="entry name" value="Nucleotide-binding domain of ferredoxin-NADP reductase (FNR) module"/>
    <property type="match status" value="1"/>
</dbReference>
<dbReference type="CDD" id="cd00207">
    <property type="entry name" value="fer2"/>
    <property type="match status" value="1"/>
</dbReference>
<dbReference type="Proteomes" id="UP000536262">
    <property type="component" value="Unassembled WGS sequence"/>
</dbReference>
<dbReference type="InterPro" id="IPR017927">
    <property type="entry name" value="FAD-bd_FR_type"/>
</dbReference>
<dbReference type="RefSeq" id="WP_055973640.1">
    <property type="nucleotide sequence ID" value="NZ_BAABEG010000001.1"/>
</dbReference>
<keyword evidence="5" id="KW-0408">Iron</keyword>
<keyword evidence="1" id="KW-0285">Flavoprotein</keyword>